<dbReference type="Proteomes" id="UP000283369">
    <property type="component" value="Unassembled WGS sequence"/>
</dbReference>
<gene>
    <name evidence="5" type="ORF">DW027_10385</name>
    <name evidence="4" type="ORF">DW075_19525</name>
    <name evidence="3" type="ORF">DWW25_21045</name>
    <name evidence="2" type="ORF">GA424_10895</name>
    <name evidence="1" type="ORF">GA574_24915</name>
</gene>
<dbReference type="AlphaFoldDB" id="A0A174I8R5"/>
<protein>
    <submittedName>
        <fullName evidence="5">Uncharacterized protein</fullName>
    </submittedName>
</protein>
<keyword evidence="9" id="KW-1185">Reference proteome</keyword>
<dbReference type="EMBL" id="QROO01000011">
    <property type="protein sequence ID" value="RHL38127.1"/>
    <property type="molecule type" value="Genomic_DNA"/>
</dbReference>
<dbReference type="Proteomes" id="UP000285503">
    <property type="component" value="Unassembled WGS sequence"/>
</dbReference>
<comment type="caution">
    <text evidence="5">The sequence shown here is derived from an EMBL/GenBank/DDBJ whole genome shotgun (WGS) entry which is preliminary data.</text>
</comment>
<name>A0A174I8R5_9BACE</name>
<dbReference type="EMBL" id="QRYV01000065">
    <property type="protein sequence ID" value="RGV06806.1"/>
    <property type="molecule type" value="Genomic_DNA"/>
</dbReference>
<sequence length="110" mass="12873">MRMNILNDILEKEGDNRGSVYLYCLEDSWKAFGYSAFYLSLLYPGIKIVKYDNPDIICFCMCISDDCLMEIFEMSRIYVGNECIEMKVPERICGGENEYVKWCNELCLNL</sequence>
<evidence type="ECO:0000313" key="9">
    <source>
        <dbReference type="Proteomes" id="UP000435059"/>
    </source>
</evidence>
<organism evidence="5 7">
    <name type="scientific">Bacteroides xylanisolvens</name>
    <dbReference type="NCBI Taxonomy" id="371601"/>
    <lineage>
        <taxon>Bacteria</taxon>
        <taxon>Pseudomonadati</taxon>
        <taxon>Bacteroidota</taxon>
        <taxon>Bacteroidia</taxon>
        <taxon>Bacteroidales</taxon>
        <taxon>Bacteroidaceae</taxon>
        <taxon>Bacteroides</taxon>
    </lineage>
</organism>
<evidence type="ECO:0000313" key="6">
    <source>
        <dbReference type="Proteomes" id="UP000283369"/>
    </source>
</evidence>
<evidence type="ECO:0000313" key="8">
    <source>
        <dbReference type="Proteomes" id="UP000285503"/>
    </source>
</evidence>
<dbReference type="Proteomes" id="UP000487596">
    <property type="component" value="Unassembled WGS sequence"/>
</dbReference>
<evidence type="ECO:0000313" key="5">
    <source>
        <dbReference type="EMBL" id="RHL38127.1"/>
    </source>
</evidence>
<reference evidence="9 10" key="2">
    <citation type="journal article" date="2019" name="Nat. Med.">
        <title>A library of human gut bacterial isolates paired with longitudinal multiomics data enables mechanistic microbiome research.</title>
        <authorList>
            <person name="Poyet M."/>
            <person name="Groussin M."/>
            <person name="Gibbons S.M."/>
            <person name="Avila-Pacheco J."/>
            <person name="Jiang X."/>
            <person name="Kearney S.M."/>
            <person name="Perrotta A.R."/>
            <person name="Berdy B."/>
            <person name="Zhao S."/>
            <person name="Lieberman T.D."/>
            <person name="Swanson P.K."/>
            <person name="Smith M."/>
            <person name="Roesemann S."/>
            <person name="Alexander J.E."/>
            <person name="Rich S.A."/>
            <person name="Livny J."/>
            <person name="Vlamakis H."/>
            <person name="Clish C."/>
            <person name="Bullock K."/>
            <person name="Deik A."/>
            <person name="Scott J."/>
            <person name="Pierce K.A."/>
            <person name="Xavier R.J."/>
            <person name="Alm E.J."/>
        </authorList>
    </citation>
    <scope>NUCLEOTIDE SEQUENCE [LARGE SCALE GENOMIC DNA]</scope>
    <source>
        <strain evidence="2 10">BIOML-A62</strain>
        <strain evidence="1 9">BIOML-A74</strain>
    </source>
</reference>
<evidence type="ECO:0000313" key="4">
    <source>
        <dbReference type="EMBL" id="RHK21064.1"/>
    </source>
</evidence>
<dbReference type="EMBL" id="WDEH01000015">
    <property type="protein sequence ID" value="KAB6138589.1"/>
    <property type="molecule type" value="Genomic_DNA"/>
</dbReference>
<evidence type="ECO:0000313" key="3">
    <source>
        <dbReference type="EMBL" id="RGV06806.1"/>
    </source>
</evidence>
<proteinExistence type="predicted"/>
<dbReference type="EMBL" id="WDES01000062">
    <property type="protein sequence ID" value="KAB6081289.1"/>
    <property type="molecule type" value="Genomic_DNA"/>
</dbReference>
<dbReference type="Proteomes" id="UP000284495">
    <property type="component" value="Unassembled WGS sequence"/>
</dbReference>
<evidence type="ECO:0000313" key="2">
    <source>
        <dbReference type="EMBL" id="KAB6138589.1"/>
    </source>
</evidence>
<dbReference type="EMBL" id="QRNE01000139">
    <property type="protein sequence ID" value="RHK21064.1"/>
    <property type="molecule type" value="Genomic_DNA"/>
</dbReference>
<dbReference type="Proteomes" id="UP000435059">
    <property type="component" value="Unassembled WGS sequence"/>
</dbReference>
<evidence type="ECO:0000313" key="7">
    <source>
        <dbReference type="Proteomes" id="UP000284495"/>
    </source>
</evidence>
<evidence type="ECO:0000313" key="10">
    <source>
        <dbReference type="Proteomes" id="UP000487596"/>
    </source>
</evidence>
<evidence type="ECO:0000313" key="1">
    <source>
        <dbReference type="EMBL" id="KAB6081289.1"/>
    </source>
</evidence>
<reference evidence="6 7" key="1">
    <citation type="submission" date="2018-08" db="EMBL/GenBank/DDBJ databases">
        <title>A genome reference for cultivated species of the human gut microbiota.</title>
        <authorList>
            <person name="Zou Y."/>
            <person name="Xue W."/>
            <person name="Luo G."/>
        </authorList>
    </citation>
    <scope>NUCLEOTIDE SEQUENCE [LARGE SCALE GENOMIC DNA]</scope>
    <source>
        <strain evidence="3 6">AF14-7</strain>
        <strain evidence="5 7">AF38-2</strain>
        <strain evidence="4 8">AF46-11NS</strain>
    </source>
</reference>
<accession>A0A174I8R5</accession>